<dbReference type="PANTHER" id="PTHR42920:SF5">
    <property type="entry name" value="EAMA DOMAIN-CONTAINING PROTEIN"/>
    <property type="match status" value="1"/>
</dbReference>
<evidence type="ECO:0000256" key="5">
    <source>
        <dbReference type="ARBA" id="ARBA00023136"/>
    </source>
</evidence>
<dbReference type="Pfam" id="PF00892">
    <property type="entry name" value="EamA"/>
    <property type="match status" value="2"/>
</dbReference>
<evidence type="ECO:0000256" key="1">
    <source>
        <dbReference type="ARBA" id="ARBA00004651"/>
    </source>
</evidence>
<dbReference type="AlphaFoldDB" id="A0A0A2X7N7"/>
<feature type="transmembrane region" description="Helical" evidence="6">
    <location>
        <begin position="225"/>
        <end position="245"/>
    </location>
</feature>
<feature type="transmembrane region" description="Helical" evidence="6">
    <location>
        <begin position="251"/>
        <end position="269"/>
    </location>
</feature>
<feature type="domain" description="EamA" evidence="7">
    <location>
        <begin position="6"/>
        <end position="129"/>
    </location>
</feature>
<name>A0A0A2X7N7_THEFI</name>
<organism evidence="8 9">
    <name type="scientific">Thermus filiformis</name>
    <dbReference type="NCBI Taxonomy" id="276"/>
    <lineage>
        <taxon>Bacteria</taxon>
        <taxon>Thermotogati</taxon>
        <taxon>Deinococcota</taxon>
        <taxon>Deinococci</taxon>
        <taxon>Thermales</taxon>
        <taxon>Thermaceae</taxon>
        <taxon>Thermus</taxon>
    </lineage>
</organism>
<feature type="transmembrane region" description="Helical" evidence="6">
    <location>
        <begin position="200"/>
        <end position="218"/>
    </location>
</feature>
<feature type="domain" description="EamA" evidence="7">
    <location>
        <begin position="139"/>
        <end position="267"/>
    </location>
</feature>
<feature type="transmembrane region" description="Helical" evidence="6">
    <location>
        <begin position="31"/>
        <end position="52"/>
    </location>
</feature>
<keyword evidence="2" id="KW-1003">Cell membrane</keyword>
<evidence type="ECO:0000313" key="8">
    <source>
        <dbReference type="EMBL" id="KGQ21204.1"/>
    </source>
</evidence>
<feature type="transmembrane region" description="Helical" evidence="6">
    <location>
        <begin position="136"/>
        <end position="156"/>
    </location>
</feature>
<dbReference type="OrthoDB" id="9804865at2"/>
<dbReference type="GO" id="GO:0005886">
    <property type="term" value="C:plasma membrane"/>
    <property type="evidence" value="ECO:0007669"/>
    <property type="project" value="UniProtKB-SubCell"/>
</dbReference>
<dbReference type="InterPro" id="IPR037185">
    <property type="entry name" value="EmrE-like"/>
</dbReference>
<keyword evidence="5 6" id="KW-0472">Membrane</keyword>
<feature type="transmembrane region" description="Helical" evidence="6">
    <location>
        <begin position="89"/>
        <end position="107"/>
    </location>
</feature>
<protein>
    <submittedName>
        <fullName evidence="8">Transporter</fullName>
    </submittedName>
</protein>
<evidence type="ECO:0000256" key="3">
    <source>
        <dbReference type="ARBA" id="ARBA00022692"/>
    </source>
</evidence>
<dbReference type="PATRIC" id="fig|276.5.peg.1989"/>
<dbReference type="PANTHER" id="PTHR42920">
    <property type="entry name" value="OS03G0707200 PROTEIN-RELATED"/>
    <property type="match status" value="1"/>
</dbReference>
<dbReference type="InterPro" id="IPR051258">
    <property type="entry name" value="Diverse_Substrate_Transporter"/>
</dbReference>
<dbReference type="STRING" id="276.THFILI_11565"/>
<feature type="transmembrane region" description="Helical" evidence="6">
    <location>
        <begin position="168"/>
        <end position="188"/>
    </location>
</feature>
<evidence type="ECO:0000313" key="9">
    <source>
        <dbReference type="Proteomes" id="UP000030364"/>
    </source>
</evidence>
<keyword evidence="9" id="KW-1185">Reference proteome</keyword>
<dbReference type="EMBL" id="JPSL02000040">
    <property type="protein sequence ID" value="KGQ21204.1"/>
    <property type="molecule type" value="Genomic_DNA"/>
</dbReference>
<dbReference type="SUPFAM" id="SSF103481">
    <property type="entry name" value="Multidrug resistance efflux transporter EmrE"/>
    <property type="match status" value="2"/>
</dbReference>
<feature type="transmembrane region" description="Helical" evidence="6">
    <location>
        <begin position="59"/>
        <end position="77"/>
    </location>
</feature>
<proteinExistence type="predicted"/>
<keyword evidence="3 6" id="KW-0812">Transmembrane</keyword>
<keyword evidence="4 6" id="KW-1133">Transmembrane helix</keyword>
<comment type="subcellular location">
    <subcellularLocation>
        <location evidence="1">Cell membrane</location>
        <topology evidence="1">Multi-pass membrane protein</topology>
    </subcellularLocation>
</comment>
<evidence type="ECO:0000256" key="6">
    <source>
        <dbReference type="SAM" id="Phobius"/>
    </source>
</evidence>
<feature type="transmembrane region" description="Helical" evidence="6">
    <location>
        <begin position="114"/>
        <end position="130"/>
    </location>
</feature>
<evidence type="ECO:0000256" key="2">
    <source>
        <dbReference type="ARBA" id="ARBA00022475"/>
    </source>
</evidence>
<accession>A0A0A2X7N7</accession>
<dbReference type="Proteomes" id="UP000030364">
    <property type="component" value="Unassembled WGS sequence"/>
</dbReference>
<reference evidence="8 9" key="1">
    <citation type="journal article" date="2015" name="Genome Announc.">
        <title>Draft Genome Sequence of the Thermophile Thermus filiformis ATCC 43280, Producer of Carotenoid-(Di)glucoside-Branched Fatty Acid (Di)esters and Source of Hyperthermostable Enzymes of Biotechnological Interest.</title>
        <authorList>
            <person name="Mandelli F."/>
            <person name="Oliveira Ramires B."/>
            <person name="Couger M.B."/>
            <person name="Paixao D.A."/>
            <person name="Camilo C.M."/>
            <person name="Polikarpov I."/>
            <person name="Prade R."/>
            <person name="Riano-Pachon D.M."/>
            <person name="Squina F.M."/>
        </authorList>
    </citation>
    <scope>NUCLEOTIDE SEQUENCE [LARGE SCALE GENOMIC DNA]</scope>
    <source>
        <strain evidence="8 9">ATCC 43280</strain>
    </source>
</reference>
<sequence length="280" mass="30459">MSAYARGLLYLNLVTLLWGTTFVVVKDAVETLAPSALVFLRFLLAALFFLPWSRVQGGVLWAGLELAFWLLLGYATQAVGLQYTSASRSAFITALNVVLVPLLLSLVGRRPGRLWVAALLAFLGVGLLSYDPRQPPLNAGDAWTLATALTYALYILRLEVHAKLYPPLPLTAVQLWGTALLALLWMGLERPSLERVPWGAVVYLGLIATALTTWLQTLGQGRVPALQAAVIYTMEPVWATLFAWALLGERIGLMGAVGGALVLLATLWAQIPTGPLRRRD</sequence>
<dbReference type="InterPro" id="IPR000620">
    <property type="entry name" value="EamA_dom"/>
</dbReference>
<dbReference type="RefSeq" id="WP_038066593.1">
    <property type="nucleotide sequence ID" value="NZ_JPSL02000040.1"/>
</dbReference>
<gene>
    <name evidence="8" type="ORF">THFILI_11565</name>
</gene>
<evidence type="ECO:0000259" key="7">
    <source>
        <dbReference type="Pfam" id="PF00892"/>
    </source>
</evidence>
<evidence type="ECO:0000256" key="4">
    <source>
        <dbReference type="ARBA" id="ARBA00022989"/>
    </source>
</evidence>
<feature type="transmembrane region" description="Helical" evidence="6">
    <location>
        <begin position="7"/>
        <end position="25"/>
    </location>
</feature>
<comment type="caution">
    <text evidence="8">The sequence shown here is derived from an EMBL/GenBank/DDBJ whole genome shotgun (WGS) entry which is preliminary data.</text>
</comment>